<evidence type="ECO:0000313" key="2">
    <source>
        <dbReference type="EMBL" id="QHS87003.1"/>
    </source>
</evidence>
<reference evidence="2" key="1">
    <citation type="journal article" date="2020" name="Nature">
        <title>Giant virus diversity and host interactions through global metagenomics.</title>
        <authorList>
            <person name="Schulz F."/>
            <person name="Roux S."/>
            <person name="Paez-Espino D."/>
            <person name="Jungbluth S."/>
            <person name="Walsh D.A."/>
            <person name="Denef V.J."/>
            <person name="McMahon K.D."/>
            <person name="Konstantinidis K.T."/>
            <person name="Eloe-Fadrosh E.A."/>
            <person name="Kyrpides N.C."/>
            <person name="Woyke T."/>
        </authorList>
    </citation>
    <scope>NUCLEOTIDE SEQUENCE</scope>
    <source>
        <strain evidence="2">GVMAG-M-3300009422-16</strain>
    </source>
</reference>
<name>A0A6C0B699_9ZZZZ</name>
<dbReference type="AlphaFoldDB" id="A0A6C0B699"/>
<protein>
    <submittedName>
        <fullName evidence="2">Uncharacterized protein</fullName>
    </submittedName>
</protein>
<sequence length="71" mass="7982">MPEQPNKSKTRALSTDPPCKKGGREKTKQLSCYKLFRKITSGNFMVDDTTISLISKCDLGDYEYVMGKNMG</sequence>
<evidence type="ECO:0000256" key="1">
    <source>
        <dbReference type="SAM" id="MobiDB-lite"/>
    </source>
</evidence>
<feature type="compositionally biased region" description="Polar residues" evidence="1">
    <location>
        <begin position="1"/>
        <end position="13"/>
    </location>
</feature>
<organism evidence="2">
    <name type="scientific">viral metagenome</name>
    <dbReference type="NCBI Taxonomy" id="1070528"/>
    <lineage>
        <taxon>unclassified sequences</taxon>
        <taxon>metagenomes</taxon>
        <taxon>organismal metagenomes</taxon>
    </lineage>
</organism>
<proteinExistence type="predicted"/>
<accession>A0A6C0B699</accession>
<dbReference type="EMBL" id="MN739071">
    <property type="protein sequence ID" value="QHS87003.1"/>
    <property type="molecule type" value="Genomic_DNA"/>
</dbReference>
<feature type="region of interest" description="Disordered" evidence="1">
    <location>
        <begin position="1"/>
        <end position="25"/>
    </location>
</feature>